<dbReference type="InterPro" id="IPR039226">
    <property type="entry name" value="Ski3/TTC37"/>
</dbReference>
<keyword evidence="5" id="KW-1185">Reference proteome</keyword>
<feature type="repeat" description="TPR" evidence="3">
    <location>
        <begin position="165"/>
        <end position="198"/>
    </location>
</feature>
<dbReference type="EMBL" id="BAABME010006583">
    <property type="protein sequence ID" value="GAA0168765.1"/>
    <property type="molecule type" value="Genomic_DNA"/>
</dbReference>
<organism evidence="4 5">
    <name type="scientific">Lithospermum erythrorhizon</name>
    <name type="common">Purple gromwell</name>
    <name type="synonym">Lithospermum officinale var. erythrorhizon</name>
    <dbReference type="NCBI Taxonomy" id="34254"/>
    <lineage>
        <taxon>Eukaryota</taxon>
        <taxon>Viridiplantae</taxon>
        <taxon>Streptophyta</taxon>
        <taxon>Embryophyta</taxon>
        <taxon>Tracheophyta</taxon>
        <taxon>Spermatophyta</taxon>
        <taxon>Magnoliopsida</taxon>
        <taxon>eudicotyledons</taxon>
        <taxon>Gunneridae</taxon>
        <taxon>Pentapetalae</taxon>
        <taxon>asterids</taxon>
        <taxon>lamiids</taxon>
        <taxon>Boraginales</taxon>
        <taxon>Boraginaceae</taxon>
        <taxon>Boraginoideae</taxon>
        <taxon>Lithospermeae</taxon>
        <taxon>Lithospermum</taxon>
    </lineage>
</organism>
<dbReference type="PANTHER" id="PTHR15704">
    <property type="entry name" value="SUPERKILLER 3 PROTEIN-RELATED"/>
    <property type="match status" value="1"/>
</dbReference>
<dbReference type="InterPro" id="IPR019734">
    <property type="entry name" value="TPR_rpt"/>
</dbReference>
<dbReference type="PANTHER" id="PTHR15704:SF7">
    <property type="entry name" value="SUPERKILLER COMPLEX PROTEIN 3"/>
    <property type="match status" value="1"/>
</dbReference>
<evidence type="ECO:0000256" key="1">
    <source>
        <dbReference type="ARBA" id="ARBA00022737"/>
    </source>
</evidence>
<dbReference type="Gene3D" id="1.25.40.10">
    <property type="entry name" value="Tetratricopeptide repeat domain"/>
    <property type="match status" value="3"/>
</dbReference>
<dbReference type="GO" id="GO:0006401">
    <property type="term" value="P:RNA catabolic process"/>
    <property type="evidence" value="ECO:0007669"/>
    <property type="project" value="InterPro"/>
</dbReference>
<name>A0AAV3QYV4_LITER</name>
<evidence type="ECO:0000256" key="2">
    <source>
        <dbReference type="ARBA" id="ARBA00022803"/>
    </source>
</evidence>
<proteinExistence type="predicted"/>
<comment type="caution">
    <text evidence="4">The sequence shown here is derived from an EMBL/GenBank/DDBJ whole genome shotgun (WGS) entry which is preliminary data.</text>
</comment>
<evidence type="ECO:0000256" key="3">
    <source>
        <dbReference type="PROSITE-ProRule" id="PRU00339"/>
    </source>
</evidence>
<sequence>MNDESEKTFRIRELQESLESQSEDPALHFNLGILLWEKGEDCNKEKAAEHFVRSAKLNPQNGPAFRYLGHYYHQFLADSERALKCYQRAITLDPQDSVAGETLCDLLDQSGKETLQFAICNEAISKSPRSFWAYRRLGFLQVHQSKWSESIQSLQHAIRGYPTSADLWEALGLAYQQMGMFTAAIKSYGRAVELEDYRVFALVESGNVFLMLGAFRKGVEVFHKALKISPQNVSALYGLASALLSLAKECVDTGAFKWGASLLEEASEVALACSSLESNLSSIWKLHGDIQLLYAKCFPWMDEDRALNVDGKKFISSILSWTRSCYQASVAANNSYQRALHLAPWQANLYADIAVAEDLRSFLKENWEKLTDSWSLPEKIAVGEALGFFLKENRKKLSHSWSLPEKMCLGGLLFEGHNNEFWVALGCLSSSATLKQHAFIRGLQLDVSQAVAWAYLGKLYWQEGQRELAQHAFDRARSIDPSLALPWAGMAADAYARKLRPDDAFECCLRAVQILPLLGFQIGLAKLAHWSGNLSSFEVFGGIRQAVLRAPHCPESHNLNGLVSEARCDYHSAVISYRMARYSLSSFCHPTLKLHLQDVSINLARSLCQLGYASDAVKECENLKKEGLLNANGLQIYALSLWQLGERDLSLSVARMLAASIPSMEKALVSSAVSFICRLTYYVSGMDSAVKSILKMPKHLFQSSKLSFVISAIHTLDDSNQLEPVVSSSRSMLASSGDRTAMHILESLGKLVKYRSGDTLGIQEGISHLKKALHMFPEDASIRSFLGNLLVSSKEWEDLHVATRCLTIDHCQHQKVEALKSPWEIMGAGAVACCTTKFDNERFLFPTCQDQWHSGPKAIQKLQQCLHHEPWNHNVRYLLVLCYFQKAREERFPRYLCGIIERLTDVALSDQFNKDNNRSELYKKFQLLLCAAEVALQSGNARNCIDHAQTASQLLLPKDHLFFAHLLLCRAYSFEGNLVSLAKEYKRCMELKTNWHIGWIGLKFIISRHKLENQPTELSMLFEECSKDIRSSWNMWMAIFSLMEGLIAIWTNDFLVAEEHLLQACSLSTRDSCLYVCHGAICMELAKQHCDSLFLNRAIQSLKKAKQTSVQRRQPLPIVSLLLAQAEASLGSKAKWERNLQDEFFAWPPGLRPAELFLQMSLLPTQSSKESNAYPAMVHGQSRLRWVLQAIHMNPSCMRYWKVLQKCYADMYTF</sequence>
<feature type="repeat" description="TPR" evidence="3">
    <location>
        <begin position="199"/>
        <end position="232"/>
    </location>
</feature>
<reference evidence="4 5" key="1">
    <citation type="submission" date="2024-01" db="EMBL/GenBank/DDBJ databases">
        <title>The complete chloroplast genome sequence of Lithospermum erythrorhizon: insights into the phylogenetic relationship among Boraginaceae species and the maternal lineages of purple gromwells.</title>
        <authorList>
            <person name="Okada T."/>
            <person name="Watanabe K."/>
        </authorList>
    </citation>
    <scope>NUCLEOTIDE SEQUENCE [LARGE SCALE GENOMIC DNA]</scope>
</reference>
<dbReference type="AlphaFoldDB" id="A0AAV3QYV4"/>
<dbReference type="GO" id="GO:0055087">
    <property type="term" value="C:Ski complex"/>
    <property type="evidence" value="ECO:0007669"/>
    <property type="project" value="InterPro"/>
</dbReference>
<accession>A0AAV3QYV4</accession>
<dbReference type="SUPFAM" id="SSF81901">
    <property type="entry name" value="HCP-like"/>
    <property type="match status" value="1"/>
</dbReference>
<dbReference type="SMART" id="SM00028">
    <property type="entry name" value="TPR"/>
    <property type="match status" value="7"/>
</dbReference>
<gene>
    <name evidence="4" type="ORF">LIER_23407</name>
</gene>
<dbReference type="Pfam" id="PF13181">
    <property type="entry name" value="TPR_8"/>
    <property type="match status" value="3"/>
</dbReference>
<keyword evidence="2 3" id="KW-0802">TPR repeat</keyword>
<dbReference type="Proteomes" id="UP001454036">
    <property type="component" value="Unassembled WGS sequence"/>
</dbReference>
<dbReference type="PROSITE" id="PS50005">
    <property type="entry name" value="TPR"/>
    <property type="match status" value="3"/>
</dbReference>
<feature type="repeat" description="TPR" evidence="3">
    <location>
        <begin position="450"/>
        <end position="483"/>
    </location>
</feature>
<dbReference type="InterPro" id="IPR011990">
    <property type="entry name" value="TPR-like_helical_dom_sf"/>
</dbReference>
<protein>
    <recommendedName>
        <fullName evidence="6">Tetratricopeptide repeat protein SKI3</fullName>
    </recommendedName>
</protein>
<evidence type="ECO:0008006" key="6">
    <source>
        <dbReference type="Google" id="ProtNLM"/>
    </source>
</evidence>
<dbReference type="SUPFAM" id="SSF48452">
    <property type="entry name" value="TPR-like"/>
    <property type="match status" value="2"/>
</dbReference>
<evidence type="ECO:0000313" key="4">
    <source>
        <dbReference type="EMBL" id="GAA0168765.1"/>
    </source>
</evidence>
<evidence type="ECO:0000313" key="5">
    <source>
        <dbReference type="Proteomes" id="UP001454036"/>
    </source>
</evidence>
<keyword evidence="1" id="KW-0677">Repeat</keyword>